<protein>
    <recommendedName>
        <fullName evidence="8">Magnesium transport protein CorA</fullName>
    </recommendedName>
</protein>
<keyword evidence="8" id="KW-0460">Magnesium</keyword>
<dbReference type="SUPFAM" id="SSF143865">
    <property type="entry name" value="CorA soluble domain-like"/>
    <property type="match status" value="1"/>
</dbReference>
<dbReference type="EMBL" id="FNZK01000004">
    <property type="protein sequence ID" value="SEJ20556.1"/>
    <property type="molecule type" value="Genomic_DNA"/>
</dbReference>
<keyword evidence="8" id="KW-0406">Ion transport</keyword>
<keyword evidence="6 8" id="KW-1133">Transmembrane helix</keyword>
<comment type="similarity">
    <text evidence="2 8">Belongs to the CorA metal ion transporter (MIT) (TC 1.A.35) family.</text>
</comment>
<dbReference type="Pfam" id="PF01544">
    <property type="entry name" value="CorA"/>
    <property type="match status" value="1"/>
</dbReference>
<keyword evidence="3 8" id="KW-0813">Transport</keyword>
<dbReference type="InterPro" id="IPR002523">
    <property type="entry name" value="MgTranspt_CorA/ZnTranspt_ZntB"/>
</dbReference>
<comment type="function">
    <text evidence="8">Mediates influx of magnesium ions.</text>
</comment>
<evidence type="ECO:0000256" key="8">
    <source>
        <dbReference type="RuleBase" id="RU362010"/>
    </source>
</evidence>
<organism evidence="9 10">
    <name type="scientific">Propionispira arboris</name>
    <dbReference type="NCBI Taxonomy" id="84035"/>
    <lineage>
        <taxon>Bacteria</taxon>
        <taxon>Bacillati</taxon>
        <taxon>Bacillota</taxon>
        <taxon>Negativicutes</taxon>
        <taxon>Selenomonadales</taxon>
        <taxon>Selenomonadaceae</taxon>
        <taxon>Propionispira</taxon>
    </lineage>
</organism>
<keyword evidence="4 8" id="KW-1003">Cell membrane</keyword>
<dbReference type="FunFam" id="1.20.58.340:FF:000012">
    <property type="entry name" value="Magnesium transport protein CorA"/>
    <property type="match status" value="1"/>
</dbReference>
<sequence>MKKRRRFSTQKAGLPPGTLIGYGFDPAVKTKVRVIDFNSDQFYESEIHSIDDLSSFKQTETVTWIDIVGASQIEVLDKIGQLFGIHNLVLEDMLNTSHRPKTEDYGEYLFLIMKNIRLQDNDLLIEQISLIIGKNYVISFLENDFNVFEAVRNRLRSSKSKIRKTGADYLGYALLDLVVDNYFIALEHVGEQIDLLEERVIQEVDATQVKEIQGLRTDLLFIRKAIWPLREIISNLERGDSELLSPQMHIYIRDVYDHVVQIIDTVETYREMVNGLMDIYLSSISNRMNEVMKVLTIISTIFIPLTFLAGLEGMNFKTMPELDLDYGYPVLLLFMLLIVLGMLRFFRKKQWL</sequence>
<proteinExistence type="inferred from homology"/>
<dbReference type="RefSeq" id="WP_091829963.1">
    <property type="nucleotide sequence ID" value="NZ_FNZK01000004.1"/>
</dbReference>
<dbReference type="PANTHER" id="PTHR46494">
    <property type="entry name" value="CORA FAMILY METAL ION TRANSPORTER (EUROFUNG)"/>
    <property type="match status" value="1"/>
</dbReference>
<dbReference type="PANTHER" id="PTHR46494:SF1">
    <property type="entry name" value="CORA FAMILY METAL ION TRANSPORTER (EUROFUNG)"/>
    <property type="match status" value="1"/>
</dbReference>
<dbReference type="SUPFAM" id="SSF144083">
    <property type="entry name" value="Magnesium transport protein CorA, transmembrane region"/>
    <property type="match status" value="1"/>
</dbReference>
<keyword evidence="10" id="KW-1185">Reference proteome</keyword>
<dbReference type="STRING" id="84035.SAMN05660742_104150"/>
<comment type="subcellular location">
    <subcellularLocation>
        <location evidence="1">Cell membrane</location>
        <topology evidence="1">Multi-pass membrane protein</topology>
    </subcellularLocation>
    <subcellularLocation>
        <location evidence="8">Membrane</location>
        <topology evidence="8">Multi-pass membrane protein</topology>
    </subcellularLocation>
</comment>
<dbReference type="InterPro" id="IPR045863">
    <property type="entry name" value="CorA_TM1_TM2"/>
</dbReference>
<feature type="transmembrane region" description="Helical" evidence="8">
    <location>
        <begin position="326"/>
        <end position="346"/>
    </location>
</feature>
<evidence type="ECO:0000313" key="9">
    <source>
        <dbReference type="EMBL" id="SEJ20556.1"/>
    </source>
</evidence>
<dbReference type="Gene3D" id="1.20.58.340">
    <property type="entry name" value="Magnesium transport protein CorA, transmembrane region"/>
    <property type="match status" value="2"/>
</dbReference>
<dbReference type="GO" id="GO:0005886">
    <property type="term" value="C:plasma membrane"/>
    <property type="evidence" value="ECO:0007669"/>
    <property type="project" value="UniProtKB-SubCell"/>
</dbReference>
<dbReference type="NCBIfam" id="TIGR00383">
    <property type="entry name" value="corA"/>
    <property type="match status" value="1"/>
</dbReference>
<feature type="transmembrane region" description="Helical" evidence="8">
    <location>
        <begin position="294"/>
        <end position="314"/>
    </location>
</feature>
<evidence type="ECO:0000256" key="4">
    <source>
        <dbReference type="ARBA" id="ARBA00022475"/>
    </source>
</evidence>
<reference evidence="9 10" key="1">
    <citation type="submission" date="2016-10" db="EMBL/GenBank/DDBJ databases">
        <authorList>
            <person name="de Groot N.N."/>
        </authorList>
    </citation>
    <scope>NUCLEOTIDE SEQUENCE [LARGE SCALE GENOMIC DNA]</scope>
    <source>
        <strain evidence="9 10">DSM 2179</strain>
    </source>
</reference>
<dbReference type="CDD" id="cd12828">
    <property type="entry name" value="TmCorA-like_1"/>
    <property type="match status" value="1"/>
</dbReference>
<name>A0A1H6WXG5_9FIRM</name>
<dbReference type="InterPro" id="IPR045861">
    <property type="entry name" value="CorA_cytoplasmic_dom"/>
</dbReference>
<evidence type="ECO:0000313" key="10">
    <source>
        <dbReference type="Proteomes" id="UP000199662"/>
    </source>
</evidence>
<dbReference type="AlphaFoldDB" id="A0A1H6WXG5"/>
<dbReference type="GO" id="GO:0000287">
    <property type="term" value="F:magnesium ion binding"/>
    <property type="evidence" value="ECO:0007669"/>
    <property type="project" value="TreeGrafter"/>
</dbReference>
<gene>
    <name evidence="8" type="primary">corA</name>
    <name evidence="9" type="ORF">SAMN05660742_104150</name>
</gene>
<dbReference type="InterPro" id="IPR004488">
    <property type="entry name" value="Mg/Co-transport_prot_CorA"/>
</dbReference>
<keyword evidence="7 8" id="KW-0472">Membrane</keyword>
<evidence type="ECO:0000256" key="1">
    <source>
        <dbReference type="ARBA" id="ARBA00004651"/>
    </source>
</evidence>
<accession>A0A1H6WXG5</accession>
<dbReference type="GO" id="GO:0015087">
    <property type="term" value="F:cobalt ion transmembrane transporter activity"/>
    <property type="evidence" value="ECO:0007669"/>
    <property type="project" value="UniProtKB-UniRule"/>
</dbReference>
<keyword evidence="5 8" id="KW-0812">Transmembrane</keyword>
<evidence type="ECO:0000256" key="6">
    <source>
        <dbReference type="ARBA" id="ARBA00022989"/>
    </source>
</evidence>
<evidence type="ECO:0000256" key="3">
    <source>
        <dbReference type="ARBA" id="ARBA00022448"/>
    </source>
</evidence>
<dbReference type="GO" id="GO:0050897">
    <property type="term" value="F:cobalt ion binding"/>
    <property type="evidence" value="ECO:0007669"/>
    <property type="project" value="TreeGrafter"/>
</dbReference>
<evidence type="ECO:0000256" key="5">
    <source>
        <dbReference type="ARBA" id="ARBA00022692"/>
    </source>
</evidence>
<dbReference type="GO" id="GO:0015095">
    <property type="term" value="F:magnesium ion transmembrane transporter activity"/>
    <property type="evidence" value="ECO:0007669"/>
    <property type="project" value="UniProtKB-UniRule"/>
</dbReference>
<evidence type="ECO:0000256" key="7">
    <source>
        <dbReference type="ARBA" id="ARBA00023136"/>
    </source>
</evidence>
<evidence type="ECO:0000256" key="2">
    <source>
        <dbReference type="ARBA" id="ARBA00009765"/>
    </source>
</evidence>
<dbReference type="Proteomes" id="UP000199662">
    <property type="component" value="Unassembled WGS sequence"/>
</dbReference>
<dbReference type="Gene3D" id="3.30.460.20">
    <property type="entry name" value="CorA soluble domain-like"/>
    <property type="match status" value="1"/>
</dbReference>